<dbReference type="Proteomes" id="UP001215598">
    <property type="component" value="Unassembled WGS sequence"/>
</dbReference>
<dbReference type="EMBL" id="JARKIB010000115">
    <property type="protein sequence ID" value="KAJ7737730.1"/>
    <property type="molecule type" value="Genomic_DNA"/>
</dbReference>
<feature type="region of interest" description="Disordered" evidence="1">
    <location>
        <begin position="534"/>
        <end position="591"/>
    </location>
</feature>
<reference evidence="2" key="1">
    <citation type="submission" date="2023-03" db="EMBL/GenBank/DDBJ databases">
        <title>Massive genome expansion in bonnet fungi (Mycena s.s.) driven by repeated elements and novel gene families across ecological guilds.</title>
        <authorList>
            <consortium name="Lawrence Berkeley National Laboratory"/>
            <person name="Harder C.B."/>
            <person name="Miyauchi S."/>
            <person name="Viragh M."/>
            <person name="Kuo A."/>
            <person name="Thoen E."/>
            <person name="Andreopoulos B."/>
            <person name="Lu D."/>
            <person name="Skrede I."/>
            <person name="Drula E."/>
            <person name="Henrissat B."/>
            <person name="Morin E."/>
            <person name="Kohler A."/>
            <person name="Barry K."/>
            <person name="LaButti K."/>
            <person name="Morin E."/>
            <person name="Salamov A."/>
            <person name="Lipzen A."/>
            <person name="Mereny Z."/>
            <person name="Hegedus B."/>
            <person name="Baldrian P."/>
            <person name="Stursova M."/>
            <person name="Weitz H."/>
            <person name="Taylor A."/>
            <person name="Grigoriev I.V."/>
            <person name="Nagy L.G."/>
            <person name="Martin F."/>
            <person name="Kauserud H."/>
        </authorList>
    </citation>
    <scope>NUCLEOTIDE SEQUENCE</scope>
    <source>
        <strain evidence="2">CBHHK182m</strain>
    </source>
</reference>
<evidence type="ECO:0000256" key="1">
    <source>
        <dbReference type="SAM" id="MobiDB-lite"/>
    </source>
</evidence>
<organism evidence="2 3">
    <name type="scientific">Mycena metata</name>
    <dbReference type="NCBI Taxonomy" id="1033252"/>
    <lineage>
        <taxon>Eukaryota</taxon>
        <taxon>Fungi</taxon>
        <taxon>Dikarya</taxon>
        <taxon>Basidiomycota</taxon>
        <taxon>Agaricomycotina</taxon>
        <taxon>Agaricomycetes</taxon>
        <taxon>Agaricomycetidae</taxon>
        <taxon>Agaricales</taxon>
        <taxon>Marasmiineae</taxon>
        <taxon>Mycenaceae</taxon>
        <taxon>Mycena</taxon>
    </lineage>
</organism>
<keyword evidence="3" id="KW-1185">Reference proteome</keyword>
<feature type="compositionally biased region" description="Basic and acidic residues" evidence="1">
    <location>
        <begin position="576"/>
        <end position="591"/>
    </location>
</feature>
<sequence>MPSSTLRPSLQVSYSGGSAHYAEEHEFWLYSPSAPGLLPCLRESLNMNSALAQNPDSTPAVTDDFERDHETRGGICVCAFVGCHLTPSCPACPSAIQQLTSKDDVPDEDEECYATYASSFFTLAPRTPPAYIAPISTRTRRCESVIIPARSASPPPAALVPVRLRRVPRTPRARPSRVIPRLQTFPQTRVVLYAHDQTHCTRAPPPAHRLILVLGVAHPPPGPTLVVPPRPLHLESFLFAFSFARTALRLVVFILLAHPLIAFPRIRTRTRPSPTSPALPLPCCFAAAAGGAYGSAPECCGEEVNVDLGTDVGADVGEDGGRTPLPTSNHAGPPLPPTATITASASTSSVSPAPSITPQVFHTREPALNYPRGLHLTTHHFILVVRVAVAHAHAHAHPPPEPALNYPRALHLATHHFILVVRVAVAHAHAHPPPKPALVVPPRPLLRVLLGGLLLFSRIGIRTNTRPRLPPSCTRVSTITLPLRLLILVHSLGTLPRTRARVPAVGVTISHPQLLPPHLARVPLPIAPDEGNIDLGVDMDEDEEGAGANKGEGKREGEGEGAGEGEENSEGEDEDARACHRGRTDAGVERADGDGFVDFAAYAPLLRTFTPSPACGVRFRDAWPCRR</sequence>
<feature type="compositionally biased region" description="Low complexity" evidence="1">
    <location>
        <begin position="338"/>
        <end position="357"/>
    </location>
</feature>
<protein>
    <submittedName>
        <fullName evidence="2">Uncharacterized protein</fullName>
    </submittedName>
</protein>
<name>A0AAD7I900_9AGAR</name>
<evidence type="ECO:0000313" key="2">
    <source>
        <dbReference type="EMBL" id="KAJ7737730.1"/>
    </source>
</evidence>
<feature type="region of interest" description="Disordered" evidence="1">
    <location>
        <begin position="312"/>
        <end position="357"/>
    </location>
</feature>
<feature type="compositionally biased region" description="Acidic residues" evidence="1">
    <location>
        <begin position="559"/>
        <end position="575"/>
    </location>
</feature>
<dbReference type="AlphaFoldDB" id="A0AAD7I900"/>
<evidence type="ECO:0000313" key="3">
    <source>
        <dbReference type="Proteomes" id="UP001215598"/>
    </source>
</evidence>
<comment type="caution">
    <text evidence="2">The sequence shown here is derived from an EMBL/GenBank/DDBJ whole genome shotgun (WGS) entry which is preliminary data.</text>
</comment>
<proteinExistence type="predicted"/>
<gene>
    <name evidence="2" type="ORF">B0H16DRAFT_1730232</name>
</gene>
<accession>A0AAD7I900</accession>